<dbReference type="CDD" id="cd03801">
    <property type="entry name" value="GT4_PimA-like"/>
    <property type="match status" value="1"/>
</dbReference>
<keyword evidence="4" id="KW-1185">Reference proteome</keyword>
<reference evidence="4" key="1">
    <citation type="journal article" date="2019" name="Int. J. Syst. Evol. Microbiol.">
        <title>The Global Catalogue of Microorganisms (GCM) 10K type strain sequencing project: providing services to taxonomists for standard genome sequencing and annotation.</title>
        <authorList>
            <consortium name="The Broad Institute Genomics Platform"/>
            <consortium name="The Broad Institute Genome Sequencing Center for Infectious Disease"/>
            <person name="Wu L."/>
            <person name="Ma J."/>
        </authorList>
    </citation>
    <scope>NUCLEOTIDE SEQUENCE [LARGE SCALE GENOMIC DNA]</scope>
    <source>
        <strain evidence="4">JCM 18053</strain>
    </source>
</reference>
<comment type="caution">
    <text evidence="3">The sequence shown here is derived from an EMBL/GenBank/DDBJ whole genome shotgun (WGS) entry which is preliminary data.</text>
</comment>
<dbReference type="EMBL" id="BAABIA010000003">
    <property type="protein sequence ID" value="GAA5137303.1"/>
    <property type="molecule type" value="Genomic_DNA"/>
</dbReference>
<evidence type="ECO:0000313" key="4">
    <source>
        <dbReference type="Proteomes" id="UP001499852"/>
    </source>
</evidence>
<name>A0ABP9NZ05_9BACT</name>
<dbReference type="Pfam" id="PF00534">
    <property type="entry name" value="Glycos_transf_1"/>
    <property type="match status" value="1"/>
</dbReference>
<dbReference type="PANTHER" id="PTHR46401:SF2">
    <property type="entry name" value="GLYCOSYLTRANSFERASE WBBK-RELATED"/>
    <property type="match status" value="1"/>
</dbReference>
<evidence type="ECO:0000259" key="2">
    <source>
        <dbReference type="Pfam" id="PF00534"/>
    </source>
</evidence>
<organism evidence="3 4">
    <name type="scientific">Prosthecobacter algae</name>
    <dbReference type="NCBI Taxonomy" id="1144682"/>
    <lineage>
        <taxon>Bacteria</taxon>
        <taxon>Pseudomonadati</taxon>
        <taxon>Verrucomicrobiota</taxon>
        <taxon>Verrucomicrobiia</taxon>
        <taxon>Verrucomicrobiales</taxon>
        <taxon>Verrucomicrobiaceae</taxon>
        <taxon>Prosthecobacter</taxon>
    </lineage>
</organism>
<proteinExistence type="predicted"/>
<sequence>MRIALLHYTLPPVIGGVERVIRDQAVALRFLGHEVEMHTHASMGTLAGFEAVIVHNVFTMPFDLPWTRKLRTLAAEQPAVRWINWVHDVAAVNPYYGHLPWENEEYLQLSLPIPGAVNVTVSEVRRQDYLEATGLSADAVRVIPNGLDFPSILGLTDRIAGLCLWDRELVLVHPTRLIRRKNIELGLRVTAGLKQAGCNVLYAITGAPDPHQGDGQVYFQELKALCGELDLGSHVLFLGEEGALSDEDVRSLYVAADALFFPSTGEGFGLPLLEAAAHRLTVFCSELRAHREVLGDAGLYFSVQSKPEQISAQIMQWNQTAVMPHQRRHLWRRHNMVKICQEHLEPLL</sequence>
<evidence type="ECO:0000256" key="1">
    <source>
        <dbReference type="ARBA" id="ARBA00022679"/>
    </source>
</evidence>
<dbReference type="Proteomes" id="UP001499852">
    <property type="component" value="Unassembled WGS sequence"/>
</dbReference>
<accession>A0ABP9NZ05</accession>
<dbReference type="Gene3D" id="3.40.50.2000">
    <property type="entry name" value="Glycogen Phosphorylase B"/>
    <property type="match status" value="2"/>
</dbReference>
<keyword evidence="1" id="KW-0808">Transferase</keyword>
<dbReference type="PANTHER" id="PTHR46401">
    <property type="entry name" value="GLYCOSYLTRANSFERASE WBBK-RELATED"/>
    <property type="match status" value="1"/>
</dbReference>
<feature type="domain" description="Glycosyl transferase family 1" evidence="2">
    <location>
        <begin position="168"/>
        <end position="318"/>
    </location>
</feature>
<protein>
    <recommendedName>
        <fullName evidence="2">Glycosyl transferase family 1 domain-containing protein</fullName>
    </recommendedName>
</protein>
<dbReference type="InterPro" id="IPR001296">
    <property type="entry name" value="Glyco_trans_1"/>
</dbReference>
<gene>
    <name evidence="3" type="ORF">GCM10023213_13760</name>
</gene>
<evidence type="ECO:0000313" key="3">
    <source>
        <dbReference type="EMBL" id="GAA5137303.1"/>
    </source>
</evidence>
<dbReference type="RefSeq" id="WP_345735637.1">
    <property type="nucleotide sequence ID" value="NZ_BAABIA010000003.1"/>
</dbReference>
<dbReference type="SUPFAM" id="SSF53756">
    <property type="entry name" value="UDP-Glycosyltransferase/glycogen phosphorylase"/>
    <property type="match status" value="1"/>
</dbReference>